<dbReference type="CDD" id="cd00667">
    <property type="entry name" value="ring_hydroxylating_dioxygenases_beta"/>
    <property type="match status" value="1"/>
</dbReference>
<dbReference type="InterPro" id="IPR000391">
    <property type="entry name" value="Rng_hydr_dOase-bsu"/>
</dbReference>
<comment type="similarity">
    <text evidence="1">Belongs to the bacterial ring-hydroxylating dioxygenase beta subunit family.</text>
</comment>
<sequence length="156" mass="17734">MPDLTKARQFLYHEADLMDRHAYDDWLALWTPDAKYLIPCNEDDYDDRLHVSIVNEDHAGLCDRVARLKSSSVWAQRPKSRLSRIIGNVRFQPTGPDGLVGQATFNLTAVRHGAIDVIAGRTEHRLRATPSGLRLVEKTVWLVTIDDVMPNLTFLL</sequence>
<dbReference type="PANTHER" id="PTHR41534">
    <property type="entry name" value="BLR3401 PROTEIN"/>
    <property type="match status" value="1"/>
</dbReference>
<accession>A0ABY7K2H5</accession>
<dbReference type="PANTHER" id="PTHR41534:SF2">
    <property type="entry name" value="3-PHENYLPROPIONATE_CINNAMIC ACID DIOXYGENASE SUBUNIT BETA"/>
    <property type="match status" value="1"/>
</dbReference>
<name>A0ABY7K2H5_9ACTN</name>
<dbReference type="EMBL" id="CP097463">
    <property type="protein sequence ID" value="WAX58400.1"/>
    <property type="molecule type" value="Genomic_DNA"/>
</dbReference>
<dbReference type="GO" id="GO:0051213">
    <property type="term" value="F:dioxygenase activity"/>
    <property type="evidence" value="ECO:0007669"/>
    <property type="project" value="UniProtKB-KW"/>
</dbReference>
<protein>
    <submittedName>
        <fullName evidence="3">Aromatic-ring-hydroxylating dioxygenase subunit beta</fullName>
    </submittedName>
</protein>
<reference evidence="3" key="1">
    <citation type="submission" date="2022-05" db="EMBL/GenBank/DDBJ databases">
        <title>Jatrophihabitans sp. SB3-54 whole genome sequence.</title>
        <authorList>
            <person name="Suh M.K."/>
            <person name="Eom M.K."/>
            <person name="Kim J.S."/>
            <person name="Kim H.S."/>
            <person name="Do H.E."/>
            <person name="Shin Y.K."/>
            <person name="Lee J.-S."/>
        </authorList>
    </citation>
    <scope>NUCLEOTIDE SEQUENCE</scope>
    <source>
        <strain evidence="3">SB3-54</strain>
    </source>
</reference>
<keyword evidence="4" id="KW-1185">Reference proteome</keyword>
<proteinExistence type="inferred from homology"/>
<dbReference type="InterPro" id="IPR032710">
    <property type="entry name" value="NTF2-like_dom_sf"/>
</dbReference>
<dbReference type="RefSeq" id="WP_269444948.1">
    <property type="nucleotide sequence ID" value="NZ_CP097463.1"/>
</dbReference>
<dbReference type="Gene3D" id="3.10.450.50">
    <property type="match status" value="1"/>
</dbReference>
<evidence type="ECO:0000313" key="4">
    <source>
        <dbReference type="Proteomes" id="UP001164693"/>
    </source>
</evidence>
<dbReference type="SUPFAM" id="SSF54427">
    <property type="entry name" value="NTF2-like"/>
    <property type="match status" value="1"/>
</dbReference>
<evidence type="ECO:0000256" key="2">
    <source>
        <dbReference type="ARBA" id="ARBA00023002"/>
    </source>
</evidence>
<keyword evidence="2" id="KW-0560">Oxidoreductase</keyword>
<gene>
    <name evidence="3" type="ORF">M6B22_06445</name>
</gene>
<evidence type="ECO:0000256" key="1">
    <source>
        <dbReference type="ARBA" id="ARBA00009570"/>
    </source>
</evidence>
<organism evidence="3 4">
    <name type="scientific">Jatrophihabitans cynanchi</name>
    <dbReference type="NCBI Taxonomy" id="2944128"/>
    <lineage>
        <taxon>Bacteria</taxon>
        <taxon>Bacillati</taxon>
        <taxon>Actinomycetota</taxon>
        <taxon>Actinomycetes</taxon>
        <taxon>Jatrophihabitantales</taxon>
        <taxon>Jatrophihabitantaceae</taxon>
        <taxon>Jatrophihabitans</taxon>
    </lineage>
</organism>
<dbReference type="Pfam" id="PF00866">
    <property type="entry name" value="Ring_hydroxyl_B"/>
    <property type="match status" value="1"/>
</dbReference>
<evidence type="ECO:0000313" key="3">
    <source>
        <dbReference type="EMBL" id="WAX58400.1"/>
    </source>
</evidence>
<keyword evidence="3" id="KW-0223">Dioxygenase</keyword>
<dbReference type="Proteomes" id="UP001164693">
    <property type="component" value="Chromosome"/>
</dbReference>